<sequence>MKNFNLSLIALICGSFLFMHNSCLANTTSRIVKYRSDLTKNVPEDGIDPDWIKLVAHYKVDVVKTQL</sequence>
<feature type="chain" id="PRO_5046589204" evidence="1">
    <location>
        <begin position="26"/>
        <end position="67"/>
    </location>
</feature>
<evidence type="ECO:0000313" key="3">
    <source>
        <dbReference type="Proteomes" id="UP001261871"/>
    </source>
</evidence>
<feature type="signal peptide" evidence="1">
    <location>
        <begin position="1"/>
        <end position="25"/>
    </location>
</feature>
<keyword evidence="3" id="KW-1185">Reference proteome</keyword>
<accession>A0ABU1RZG5</accession>
<gene>
    <name evidence="2" type="ORF">J2W95_000045</name>
</gene>
<keyword evidence="1" id="KW-0732">Signal</keyword>
<name>A0ABU1RZG5_9FLAO</name>
<organism evidence="2 3">
    <name type="scientific">Flavobacterium granuli</name>
    <dbReference type="NCBI Taxonomy" id="280093"/>
    <lineage>
        <taxon>Bacteria</taxon>
        <taxon>Pseudomonadati</taxon>
        <taxon>Bacteroidota</taxon>
        <taxon>Flavobacteriia</taxon>
        <taxon>Flavobacteriales</taxon>
        <taxon>Flavobacteriaceae</taxon>
        <taxon>Flavobacterium</taxon>
    </lineage>
</organism>
<protein>
    <submittedName>
        <fullName evidence="2">Uncharacterized protein</fullName>
    </submittedName>
</protein>
<evidence type="ECO:0000313" key="2">
    <source>
        <dbReference type="EMBL" id="MDR6843365.1"/>
    </source>
</evidence>
<dbReference type="Proteomes" id="UP001261871">
    <property type="component" value="Unassembled WGS sequence"/>
</dbReference>
<proteinExistence type="predicted"/>
<evidence type="ECO:0000256" key="1">
    <source>
        <dbReference type="SAM" id="SignalP"/>
    </source>
</evidence>
<reference evidence="2 3" key="1">
    <citation type="submission" date="2023-07" db="EMBL/GenBank/DDBJ databases">
        <title>Sorghum-associated microbial communities from plants grown in Nebraska, USA.</title>
        <authorList>
            <person name="Schachtman D."/>
        </authorList>
    </citation>
    <scope>NUCLEOTIDE SEQUENCE [LARGE SCALE GENOMIC DNA]</scope>
    <source>
        <strain evidence="2 3">BE124</strain>
    </source>
</reference>
<dbReference type="EMBL" id="JAVDTX010000001">
    <property type="protein sequence ID" value="MDR6843365.1"/>
    <property type="molecule type" value="Genomic_DNA"/>
</dbReference>
<comment type="caution">
    <text evidence="2">The sequence shown here is derived from an EMBL/GenBank/DDBJ whole genome shotgun (WGS) entry which is preliminary data.</text>
</comment>